<dbReference type="InterPro" id="IPR034200">
    <property type="entry name" value="RDM1_RRM"/>
</dbReference>
<dbReference type="SUPFAM" id="SSF54928">
    <property type="entry name" value="RNA-binding domain, RBD"/>
    <property type="match status" value="1"/>
</dbReference>
<dbReference type="Pfam" id="PF25517">
    <property type="entry name" value="DSRM_RDM1"/>
    <property type="match status" value="1"/>
</dbReference>
<evidence type="ECO:0000256" key="2">
    <source>
        <dbReference type="ARBA" id="ARBA00004604"/>
    </source>
</evidence>
<proteinExistence type="predicted"/>
<comment type="caution">
    <text evidence="9">The sequence shown here is derived from an EMBL/GenBank/DDBJ whole genome shotgun (WGS) entry which is preliminary data.</text>
</comment>
<dbReference type="EMBL" id="CAUEEQ010043395">
    <property type="protein sequence ID" value="CAJ0957244.1"/>
    <property type="molecule type" value="Genomic_DNA"/>
</dbReference>
<evidence type="ECO:0000256" key="6">
    <source>
        <dbReference type="ARBA" id="ARBA00023242"/>
    </source>
</evidence>
<comment type="subcellular location">
    <subcellularLocation>
        <location evidence="1">Cytoplasm</location>
    </subcellularLocation>
    <subcellularLocation>
        <location evidence="2">Nucleus</location>
        <location evidence="2">Nucleolus</location>
    </subcellularLocation>
</comment>
<keyword evidence="6" id="KW-0539">Nucleus</keyword>
<dbReference type="InterPro" id="IPR040224">
    <property type="entry name" value="RDM1"/>
</dbReference>
<dbReference type="PANTHER" id="PTHR31164:SF1">
    <property type="entry name" value="RAD52 MOTIF-CONTAINING PROTEIN 1"/>
    <property type="match status" value="1"/>
</dbReference>
<dbReference type="PANTHER" id="PTHR31164">
    <property type="entry name" value="RAD52 MOTIF-CONTAINING PROTEIN 1"/>
    <property type="match status" value="1"/>
</dbReference>
<reference evidence="9" key="1">
    <citation type="submission" date="2023-07" db="EMBL/GenBank/DDBJ databases">
        <authorList>
            <person name="Stuckert A."/>
        </authorList>
    </citation>
    <scope>NUCLEOTIDE SEQUENCE</scope>
</reference>
<evidence type="ECO:0000256" key="5">
    <source>
        <dbReference type="ARBA" id="ARBA00023125"/>
    </source>
</evidence>
<dbReference type="Proteomes" id="UP001176940">
    <property type="component" value="Unassembled WGS sequence"/>
</dbReference>
<evidence type="ECO:0000256" key="7">
    <source>
        <dbReference type="PROSITE-ProRule" id="PRU00176"/>
    </source>
</evidence>
<evidence type="ECO:0000313" key="9">
    <source>
        <dbReference type="EMBL" id="CAJ0957244.1"/>
    </source>
</evidence>
<evidence type="ECO:0000259" key="8">
    <source>
        <dbReference type="PROSITE" id="PS50102"/>
    </source>
</evidence>
<dbReference type="PROSITE" id="PS50102">
    <property type="entry name" value="RRM"/>
    <property type="match status" value="1"/>
</dbReference>
<dbReference type="InterPro" id="IPR035979">
    <property type="entry name" value="RBD_domain_sf"/>
</dbReference>
<dbReference type="InterPro" id="IPR042525">
    <property type="entry name" value="Rad52_Rad59_Rad22_sf"/>
</dbReference>
<evidence type="ECO:0000256" key="4">
    <source>
        <dbReference type="ARBA" id="ARBA00022884"/>
    </source>
</evidence>
<keyword evidence="10" id="KW-1185">Reference proteome</keyword>
<protein>
    <recommendedName>
        <fullName evidence="8">RRM domain-containing protein</fullName>
    </recommendedName>
</protein>
<dbReference type="CDD" id="cd12364">
    <property type="entry name" value="RRM_RDM1"/>
    <property type="match status" value="1"/>
</dbReference>
<evidence type="ECO:0000256" key="3">
    <source>
        <dbReference type="ARBA" id="ARBA00022490"/>
    </source>
</evidence>
<keyword evidence="5" id="KW-0238">DNA-binding</keyword>
<gene>
    <name evidence="9" type="ORF">RIMI_LOCUS15862231</name>
</gene>
<dbReference type="InterPro" id="IPR000504">
    <property type="entry name" value="RRM_dom"/>
</dbReference>
<dbReference type="Gene3D" id="3.30.390.80">
    <property type="entry name" value="DNA repair protein Rad52/59/22"/>
    <property type="match status" value="1"/>
</dbReference>
<evidence type="ECO:0000256" key="1">
    <source>
        <dbReference type="ARBA" id="ARBA00004496"/>
    </source>
</evidence>
<keyword evidence="3" id="KW-0963">Cytoplasm</keyword>
<evidence type="ECO:0000313" key="10">
    <source>
        <dbReference type="Proteomes" id="UP001176940"/>
    </source>
</evidence>
<organism evidence="9 10">
    <name type="scientific">Ranitomeya imitator</name>
    <name type="common">mimic poison frog</name>
    <dbReference type="NCBI Taxonomy" id="111125"/>
    <lineage>
        <taxon>Eukaryota</taxon>
        <taxon>Metazoa</taxon>
        <taxon>Chordata</taxon>
        <taxon>Craniata</taxon>
        <taxon>Vertebrata</taxon>
        <taxon>Euteleostomi</taxon>
        <taxon>Amphibia</taxon>
        <taxon>Batrachia</taxon>
        <taxon>Anura</taxon>
        <taxon>Neobatrachia</taxon>
        <taxon>Hyloidea</taxon>
        <taxon>Dendrobatidae</taxon>
        <taxon>Dendrobatinae</taxon>
        <taxon>Ranitomeya</taxon>
    </lineage>
</organism>
<dbReference type="Pfam" id="PF00076">
    <property type="entry name" value="RRM_1"/>
    <property type="match status" value="1"/>
</dbReference>
<name>A0ABN9M5D6_9NEOB</name>
<keyword evidence="4 7" id="KW-0694">RNA-binding</keyword>
<dbReference type="InterPro" id="IPR057652">
    <property type="entry name" value="DSRM_RDM1"/>
</dbReference>
<feature type="domain" description="RRM" evidence="8">
    <location>
        <begin position="16"/>
        <end position="99"/>
    </location>
</feature>
<accession>A0ABN9M5D6</accession>
<sequence length="283" mass="31974">MEAEVLSFTIPVESSKIVFVWNITARLPEAVIYFSMQEVFSQFGPLYSLKLFPNAGVAEPGYYAVIKYFSSQSAKRAQASCDKKNLFQDTPVKVQICVKQKGFPYKSLELYGHKCQELANYYLGFNGWSKRMIAMQNITGLDHDPEEEPELQEPSKLRYLCVVQVTLHYHGVCSRGVGVAEEIIDKENDPLVLISKTEKVQKFSQEKALSNAFQKILLVVFDSGKVAVEYVAGEDDTVDCLTEEELQRLIQVNDFTWTPLDPGGGEDEDWAELTCHEDTVIES</sequence>
<dbReference type="SUPFAM" id="SSF54768">
    <property type="entry name" value="dsRNA-binding domain-like"/>
    <property type="match status" value="1"/>
</dbReference>